<evidence type="ECO:0000256" key="1">
    <source>
        <dbReference type="ARBA" id="ARBA00004477"/>
    </source>
</evidence>
<comment type="subcellular location">
    <subcellularLocation>
        <location evidence="1">Endoplasmic reticulum membrane</location>
        <topology evidence="1">Multi-pass membrane protein</topology>
    </subcellularLocation>
</comment>
<dbReference type="CDD" id="cd23995">
    <property type="entry name" value="Seipin_BSCL2_like"/>
    <property type="match status" value="1"/>
</dbReference>
<dbReference type="Pfam" id="PF06775">
    <property type="entry name" value="Seipin"/>
    <property type="match status" value="1"/>
</dbReference>
<organism evidence="11">
    <name type="scientific">Soboliphyme baturini</name>
    <dbReference type="NCBI Taxonomy" id="241478"/>
    <lineage>
        <taxon>Eukaryota</taxon>
        <taxon>Metazoa</taxon>
        <taxon>Ecdysozoa</taxon>
        <taxon>Nematoda</taxon>
        <taxon>Enoplea</taxon>
        <taxon>Dorylaimia</taxon>
        <taxon>Dioctophymatida</taxon>
        <taxon>Dioctophymatoidea</taxon>
        <taxon>Soboliphymatidae</taxon>
        <taxon>Soboliphyme</taxon>
    </lineage>
</organism>
<dbReference type="AlphaFoldDB" id="A0A183ID28"/>
<evidence type="ECO:0000256" key="5">
    <source>
        <dbReference type="ARBA" id="ARBA00022989"/>
    </source>
</evidence>
<sequence>MNRAREAWSAVYSEALQRYPDLVRKTRSVANLRNTTKGIVYTYLSVAFVFVSSLLSSWRMRSWALPDQVVMEMPLNFVFRTCDRVGVCSFPVANVSTIRSDGSSFFDRTVRYDAVLALTLLDYDGRPQRVIRKSTSFPYRSWAVQYLQTVLRLPLTVLGLVQEVQSQDIYLFQNYPIVDDEPPYLSVRIQNMNLNIVRSRLILHANLGLLDWLLFYWPLSSFVALFALNFVFFSFLTSLFWLQKLIGFAIRQLSSQDEAMTANLSHSAPERSFSPILSSFTDEAS</sequence>
<dbReference type="GO" id="GO:0006629">
    <property type="term" value="P:lipid metabolic process"/>
    <property type="evidence" value="ECO:0007669"/>
    <property type="project" value="UniProtKB-KW"/>
</dbReference>
<protein>
    <recommendedName>
        <fullName evidence="2">Seipin</fullName>
    </recommendedName>
</protein>
<keyword evidence="6" id="KW-0443">Lipid metabolism</keyword>
<proteinExistence type="predicted"/>
<keyword evidence="4" id="KW-0256">Endoplasmic reticulum</keyword>
<accession>A0A183ID28</accession>
<dbReference type="Proteomes" id="UP000270296">
    <property type="component" value="Unassembled WGS sequence"/>
</dbReference>
<keyword evidence="3 8" id="KW-0812">Transmembrane</keyword>
<keyword evidence="10" id="KW-1185">Reference proteome</keyword>
<evidence type="ECO:0000256" key="8">
    <source>
        <dbReference type="SAM" id="Phobius"/>
    </source>
</evidence>
<dbReference type="PANTHER" id="PTHR21212:SF0">
    <property type="entry name" value="SEIPIN"/>
    <property type="match status" value="1"/>
</dbReference>
<evidence type="ECO:0000256" key="7">
    <source>
        <dbReference type="ARBA" id="ARBA00023136"/>
    </source>
</evidence>
<dbReference type="WBParaSite" id="SBAD_0000159301-mRNA-1">
    <property type="protein sequence ID" value="SBAD_0000159301-mRNA-1"/>
    <property type="gene ID" value="SBAD_0000159301"/>
</dbReference>
<dbReference type="GO" id="GO:0005789">
    <property type="term" value="C:endoplasmic reticulum membrane"/>
    <property type="evidence" value="ECO:0007669"/>
    <property type="project" value="UniProtKB-SubCell"/>
</dbReference>
<evidence type="ECO:0000313" key="11">
    <source>
        <dbReference type="WBParaSite" id="SBAD_0000159301-mRNA-1"/>
    </source>
</evidence>
<dbReference type="InterPro" id="IPR009617">
    <property type="entry name" value="Seipin"/>
</dbReference>
<keyword evidence="7 8" id="KW-0472">Membrane</keyword>
<dbReference type="PANTHER" id="PTHR21212">
    <property type="entry name" value="BERNARDINELLI-SEIP CONGENITAL LIPODYSTROPHY 2 HOMOLOG BSCL2 PROTEIN"/>
    <property type="match status" value="1"/>
</dbReference>
<dbReference type="OrthoDB" id="3990054at2759"/>
<feature type="transmembrane region" description="Helical" evidence="8">
    <location>
        <begin position="38"/>
        <end position="58"/>
    </location>
</feature>
<evidence type="ECO:0000313" key="10">
    <source>
        <dbReference type="Proteomes" id="UP000270296"/>
    </source>
</evidence>
<keyword evidence="5 8" id="KW-1133">Transmembrane helix</keyword>
<evidence type="ECO:0000256" key="6">
    <source>
        <dbReference type="ARBA" id="ARBA00023098"/>
    </source>
</evidence>
<evidence type="ECO:0000256" key="3">
    <source>
        <dbReference type="ARBA" id="ARBA00022692"/>
    </source>
</evidence>
<gene>
    <name evidence="9" type="ORF">SBAD_LOCUS1522</name>
</gene>
<evidence type="ECO:0000256" key="2">
    <source>
        <dbReference type="ARBA" id="ARBA00022064"/>
    </source>
</evidence>
<dbReference type="GO" id="GO:0140042">
    <property type="term" value="P:lipid droplet formation"/>
    <property type="evidence" value="ECO:0007669"/>
    <property type="project" value="UniProtKB-ARBA"/>
</dbReference>
<evidence type="ECO:0000313" key="9">
    <source>
        <dbReference type="EMBL" id="VDO94615.1"/>
    </source>
</evidence>
<reference evidence="9 10" key="2">
    <citation type="submission" date="2018-11" db="EMBL/GenBank/DDBJ databases">
        <authorList>
            <consortium name="Pathogen Informatics"/>
        </authorList>
    </citation>
    <scope>NUCLEOTIDE SEQUENCE [LARGE SCALE GENOMIC DNA]</scope>
</reference>
<dbReference type="EMBL" id="UZAM01006853">
    <property type="protein sequence ID" value="VDO94615.1"/>
    <property type="molecule type" value="Genomic_DNA"/>
</dbReference>
<evidence type="ECO:0000256" key="4">
    <source>
        <dbReference type="ARBA" id="ARBA00022824"/>
    </source>
</evidence>
<reference evidence="11" key="1">
    <citation type="submission" date="2016-06" db="UniProtKB">
        <authorList>
            <consortium name="WormBaseParasite"/>
        </authorList>
    </citation>
    <scope>IDENTIFICATION</scope>
</reference>
<feature type="transmembrane region" description="Helical" evidence="8">
    <location>
        <begin position="223"/>
        <end position="242"/>
    </location>
</feature>
<name>A0A183ID28_9BILA</name>